<feature type="disulfide bond" evidence="3">
    <location>
        <begin position="356"/>
        <end position="365"/>
    </location>
</feature>
<dbReference type="Pfam" id="PF13855">
    <property type="entry name" value="LRR_8"/>
    <property type="match status" value="1"/>
</dbReference>
<name>A0A7M5V0K4_9CNID</name>
<feature type="region of interest" description="Disordered" evidence="4">
    <location>
        <begin position="433"/>
        <end position="455"/>
    </location>
</feature>
<dbReference type="PANTHER" id="PTHR24366:SF96">
    <property type="entry name" value="LEUCINE RICH REPEAT CONTAINING 53"/>
    <property type="match status" value="1"/>
</dbReference>
<evidence type="ECO:0000259" key="7">
    <source>
        <dbReference type="PROSITE" id="PS50026"/>
    </source>
</evidence>
<dbReference type="PROSITE" id="PS51450">
    <property type="entry name" value="LRR"/>
    <property type="match status" value="1"/>
</dbReference>
<feature type="domain" description="EGF-like" evidence="7">
    <location>
        <begin position="330"/>
        <end position="366"/>
    </location>
</feature>
<dbReference type="PANTHER" id="PTHR24366">
    <property type="entry name" value="IG(IMMUNOGLOBULIN) AND LRR(LEUCINE RICH REPEAT) DOMAINS"/>
    <property type="match status" value="1"/>
</dbReference>
<dbReference type="EnsemblMetazoa" id="CLYHEMT001479.1">
    <property type="protein sequence ID" value="CLYHEMP001479.1"/>
    <property type="gene ID" value="CLYHEMG001479"/>
</dbReference>
<evidence type="ECO:0000256" key="4">
    <source>
        <dbReference type="SAM" id="MobiDB-lite"/>
    </source>
</evidence>
<feature type="compositionally biased region" description="Low complexity" evidence="4">
    <location>
        <begin position="371"/>
        <end position="382"/>
    </location>
</feature>
<dbReference type="PROSITE" id="PS50026">
    <property type="entry name" value="EGF_3"/>
    <property type="match status" value="1"/>
</dbReference>
<dbReference type="Proteomes" id="UP000594262">
    <property type="component" value="Unplaced"/>
</dbReference>
<dbReference type="Gene3D" id="2.10.25.10">
    <property type="entry name" value="Laminin"/>
    <property type="match status" value="1"/>
</dbReference>
<feature type="chain" id="PRO_5029500764" description="EGF-like domain-containing protein" evidence="6">
    <location>
        <begin position="17"/>
        <end position="455"/>
    </location>
</feature>
<evidence type="ECO:0000313" key="9">
    <source>
        <dbReference type="Proteomes" id="UP000594262"/>
    </source>
</evidence>
<keyword evidence="3" id="KW-1015">Disulfide bond</keyword>
<keyword evidence="1" id="KW-0433">Leucine-rich repeat</keyword>
<keyword evidence="5" id="KW-0472">Membrane</keyword>
<keyword evidence="5" id="KW-0812">Transmembrane</keyword>
<evidence type="ECO:0000256" key="2">
    <source>
        <dbReference type="ARBA" id="ARBA00022737"/>
    </source>
</evidence>
<dbReference type="GeneID" id="136800628"/>
<feature type="transmembrane region" description="Helical" evidence="5">
    <location>
        <begin position="403"/>
        <end position="426"/>
    </location>
</feature>
<evidence type="ECO:0000256" key="6">
    <source>
        <dbReference type="SAM" id="SignalP"/>
    </source>
</evidence>
<dbReference type="SUPFAM" id="SSF52058">
    <property type="entry name" value="L domain-like"/>
    <property type="match status" value="1"/>
</dbReference>
<reference evidence="8" key="1">
    <citation type="submission" date="2021-01" db="UniProtKB">
        <authorList>
            <consortium name="EnsemblMetazoa"/>
        </authorList>
    </citation>
    <scope>IDENTIFICATION</scope>
</reference>
<dbReference type="AlphaFoldDB" id="A0A7M5V0K4"/>
<dbReference type="InterPro" id="IPR001611">
    <property type="entry name" value="Leu-rich_rpt"/>
</dbReference>
<evidence type="ECO:0000256" key="3">
    <source>
        <dbReference type="PROSITE-ProRule" id="PRU00076"/>
    </source>
</evidence>
<feature type="signal peptide" evidence="6">
    <location>
        <begin position="1"/>
        <end position="16"/>
    </location>
</feature>
<dbReference type="InterPro" id="IPR032675">
    <property type="entry name" value="LRR_dom_sf"/>
</dbReference>
<dbReference type="SUPFAM" id="SSF57196">
    <property type="entry name" value="EGF/Laminin"/>
    <property type="match status" value="1"/>
</dbReference>
<dbReference type="OrthoDB" id="5967152at2759"/>
<dbReference type="InterPro" id="IPR003591">
    <property type="entry name" value="Leu-rich_rpt_typical-subtyp"/>
</dbReference>
<keyword evidence="9" id="KW-1185">Reference proteome</keyword>
<evidence type="ECO:0000313" key="8">
    <source>
        <dbReference type="EnsemblMetazoa" id="CLYHEMP001479.1"/>
    </source>
</evidence>
<evidence type="ECO:0000256" key="1">
    <source>
        <dbReference type="ARBA" id="ARBA00022614"/>
    </source>
</evidence>
<feature type="region of interest" description="Disordered" evidence="4">
    <location>
        <begin position="371"/>
        <end position="398"/>
    </location>
</feature>
<keyword evidence="2" id="KW-0677">Repeat</keyword>
<evidence type="ECO:0000256" key="5">
    <source>
        <dbReference type="SAM" id="Phobius"/>
    </source>
</evidence>
<keyword evidence="6" id="KW-0732">Signal</keyword>
<dbReference type="CDD" id="cd00054">
    <property type="entry name" value="EGF_CA"/>
    <property type="match status" value="1"/>
</dbReference>
<dbReference type="RefSeq" id="XP_066913376.1">
    <property type="nucleotide sequence ID" value="XM_067057275.1"/>
</dbReference>
<dbReference type="PROSITE" id="PS00022">
    <property type="entry name" value="EGF_1"/>
    <property type="match status" value="1"/>
</dbReference>
<accession>A0A7M5V0K4</accession>
<dbReference type="GO" id="GO:0016010">
    <property type="term" value="C:dystrophin-associated glycoprotein complex"/>
    <property type="evidence" value="ECO:0007669"/>
    <property type="project" value="InterPro"/>
</dbReference>
<organism evidence="8 9">
    <name type="scientific">Clytia hemisphaerica</name>
    <dbReference type="NCBI Taxonomy" id="252671"/>
    <lineage>
        <taxon>Eukaryota</taxon>
        <taxon>Metazoa</taxon>
        <taxon>Cnidaria</taxon>
        <taxon>Hydrozoa</taxon>
        <taxon>Hydroidolina</taxon>
        <taxon>Leptothecata</taxon>
        <taxon>Obeliida</taxon>
        <taxon>Clytiidae</taxon>
        <taxon>Clytia</taxon>
    </lineage>
</organism>
<dbReference type="SMART" id="SM00369">
    <property type="entry name" value="LRR_TYP"/>
    <property type="match status" value="5"/>
</dbReference>
<proteinExistence type="predicted"/>
<dbReference type="Gene3D" id="3.80.10.10">
    <property type="entry name" value="Ribonuclease Inhibitor"/>
    <property type="match status" value="2"/>
</dbReference>
<comment type="caution">
    <text evidence="3">Lacks conserved residue(s) required for the propagation of feature annotation.</text>
</comment>
<keyword evidence="5" id="KW-1133">Transmembrane helix</keyword>
<sequence length="455" mass="49276">MLVLTILAILLVEANAEFTCPSFCSCRATNAIIDCKANEVPKAELEKLFKSLPRELKYFKLRESNLTTIDTSLFARVLPNLQQLHVQANQLKEVPQNLSGVFPALVNLNLIDNQITEIKASDFAGLKDLTKLNLDGNKLTSIGPSTFVSNGKLKVIFVTRNSIEDISPDAFNGLDSLSLLALGSNKINVLKPGVFNSLNNGQILLQENMIEDIGAGLFKAGQNVRKITFNKNKITNIDPSAFDQVEIGFLQISENQLKSIPVKIVNSVSLMDFTGNPLDCTCLMAKFIQAAANQDKLKKINGACDTPDNLKGTQLQSMNVATVNKDLGCTVCDLNNTCLNDAKCVAISDTEHGCECTAEYTGDRCQHQVTTTTTTTTTAVPTTEPPTPAPAPKKDDSGKDDGMTMYIIIAVVVLVILIAVAIFICIRRRRSSPPADANDTLLKPQSTPADVAEKA</sequence>
<dbReference type="Pfam" id="PF00008">
    <property type="entry name" value="EGF"/>
    <property type="match status" value="1"/>
</dbReference>
<keyword evidence="3" id="KW-0245">EGF-like domain</keyword>
<protein>
    <recommendedName>
        <fullName evidence="7">EGF-like domain-containing protein</fullName>
    </recommendedName>
</protein>
<dbReference type="InterPro" id="IPR000742">
    <property type="entry name" value="EGF"/>
</dbReference>